<evidence type="ECO:0008006" key="5">
    <source>
        <dbReference type="Google" id="ProtNLM"/>
    </source>
</evidence>
<gene>
    <name evidence="3" type="ORF">A3SI_11889</name>
</gene>
<dbReference type="InterPro" id="IPR032295">
    <property type="entry name" value="DUF4842"/>
</dbReference>
<dbReference type="PROSITE" id="PS51257">
    <property type="entry name" value="PROKAR_LIPOPROTEIN"/>
    <property type="match status" value="1"/>
</dbReference>
<organism evidence="3 4">
    <name type="scientific">Nitritalea halalkaliphila LW7</name>
    <dbReference type="NCBI Taxonomy" id="1189621"/>
    <lineage>
        <taxon>Bacteria</taxon>
        <taxon>Pseudomonadati</taxon>
        <taxon>Bacteroidota</taxon>
        <taxon>Cytophagia</taxon>
        <taxon>Cytophagales</taxon>
        <taxon>Cyclobacteriaceae</taxon>
        <taxon>Nitritalea</taxon>
    </lineage>
</organism>
<dbReference type="PATRIC" id="fig|1189621.3.peg.2474"/>
<keyword evidence="4" id="KW-1185">Reference proteome</keyword>
<feature type="domain" description="DUF4842" evidence="2">
    <location>
        <begin position="471"/>
        <end position="674"/>
    </location>
</feature>
<evidence type="ECO:0000313" key="3">
    <source>
        <dbReference type="EMBL" id="EIM76057.1"/>
    </source>
</evidence>
<evidence type="ECO:0000313" key="4">
    <source>
        <dbReference type="Proteomes" id="UP000005551"/>
    </source>
</evidence>
<protein>
    <recommendedName>
        <fullName evidence="5">DUF4842 domain-containing protein</fullName>
    </recommendedName>
</protein>
<reference evidence="3 4" key="1">
    <citation type="submission" date="2012-05" db="EMBL/GenBank/DDBJ databases">
        <title>Genome sequence of Nitritalea halalkaliphila LW7.</title>
        <authorList>
            <person name="Jangir P.K."/>
            <person name="Singh A."/>
            <person name="Shivaji S."/>
            <person name="Sharma R."/>
        </authorList>
    </citation>
    <scope>NUCLEOTIDE SEQUENCE [LARGE SCALE GENOMIC DNA]</scope>
    <source>
        <strain evidence="3 4">LW7</strain>
    </source>
</reference>
<dbReference type="Pfam" id="PF16130">
    <property type="entry name" value="DUF4842"/>
    <property type="match status" value="1"/>
</dbReference>
<evidence type="ECO:0000259" key="2">
    <source>
        <dbReference type="Pfam" id="PF16130"/>
    </source>
</evidence>
<dbReference type="RefSeq" id="WP_009055459.1">
    <property type="nucleotide sequence ID" value="NZ_AJYA01000024.1"/>
</dbReference>
<proteinExistence type="predicted"/>
<accession>I5C2K5</accession>
<dbReference type="NCBIfam" id="TIGR04456">
    <property type="entry name" value="LruC_dom"/>
    <property type="match status" value="1"/>
</dbReference>
<dbReference type="OrthoDB" id="1204817at2"/>
<dbReference type="InterPro" id="IPR031025">
    <property type="entry name" value="LruC_dom"/>
</dbReference>
<evidence type="ECO:0000259" key="1">
    <source>
        <dbReference type="Pfam" id="PF13448"/>
    </source>
</evidence>
<sequence length="686" mass="77194">MKQLLLFFSLIVFAFTACSPLEQQETPGLDATEGFQAMQVPDNFSYATTQTVRVQIEATSMDKQPLNGVVYSLYQGNPSEEGARVVARFATDAQGRVDTEIELPSVQENYYMQTNYIGIEPQAPVKVEQQRIQYRYDGAVMLATSREAYTAMGGRMAHFTSRMENVPAGFQSMGTWDANGRPNYLTTPDIITKELLDRVNHFLPESKDLRNTFPELLDERYSRELELTEDAEVWVTFVHTGAGYRNAVGYYYYNKNDKPRTPDDVKNRTILFPNITRNSGSGARTGDKIKLAGPNNGAFEAGTVIGWFLLADAWSAPNSTLGNGRWTLYADRTLNTFIPQAGLREHMVFLYNNVNRTLLMGWEDIRRDNQGSDHDFNDVVFYASWNPITSVSPDNYPKLGDTNNVDSDGDGIPDYADEFPNDPERSFTSFGPSGSNFGTLMYEDLWPGFGDYDMNDLVIGYRIREILNARNQVKDVELDLVIRATGGVIPKGFGFFMPDMNPGNVASITGQRLVTNSIQRNGNGTEAGQSGTVVIALDDTRMLMPSMANVYLDRPVVDSDTIKLKVTFNQAVNRSALGAAPYSPFIFRTNDRGHEIHLPNFRPTDLFNTALFKTAADDSNPATGKYFLSRTNLNWALHLPQEVRYPKERVDMTDAYTDFPAWVRSAGVERQNWFRENVTESLLFKR</sequence>
<dbReference type="Proteomes" id="UP000005551">
    <property type="component" value="Unassembled WGS sequence"/>
</dbReference>
<comment type="caution">
    <text evidence="3">The sequence shown here is derived from an EMBL/GenBank/DDBJ whole genome shotgun (WGS) entry which is preliminary data.</text>
</comment>
<dbReference type="AlphaFoldDB" id="I5C2K5"/>
<dbReference type="InterPro" id="IPR025193">
    <property type="entry name" value="DUF4114"/>
</dbReference>
<name>I5C2K5_9BACT</name>
<dbReference type="STRING" id="1189621.A3SI_11889"/>
<dbReference type="Pfam" id="PF13448">
    <property type="entry name" value="DUF4114"/>
    <property type="match status" value="1"/>
</dbReference>
<dbReference type="EMBL" id="AJYA01000024">
    <property type="protein sequence ID" value="EIM76057.1"/>
    <property type="molecule type" value="Genomic_DNA"/>
</dbReference>
<feature type="domain" description="DUF4114" evidence="1">
    <location>
        <begin position="299"/>
        <end position="386"/>
    </location>
</feature>